<comment type="subcellular location">
    <subcellularLocation>
        <location evidence="1">Cell membrane</location>
        <topology evidence="1">Multi-pass membrane protein</topology>
    </subcellularLocation>
</comment>
<accession>A0ABV0F553</accession>
<feature type="transmembrane region" description="Helical" evidence="8">
    <location>
        <begin position="43"/>
        <end position="64"/>
    </location>
</feature>
<organism evidence="9 10">
    <name type="scientific">Enterococcus diestrammenae</name>
    <dbReference type="NCBI Taxonomy" id="1155073"/>
    <lineage>
        <taxon>Bacteria</taxon>
        <taxon>Bacillati</taxon>
        <taxon>Bacillota</taxon>
        <taxon>Bacilli</taxon>
        <taxon>Lactobacillales</taxon>
        <taxon>Enterococcaceae</taxon>
        <taxon>Enterococcus</taxon>
    </lineage>
</organism>
<keyword evidence="4" id="KW-1003">Cell membrane</keyword>
<keyword evidence="7 8" id="KW-0472">Membrane</keyword>
<proteinExistence type="inferred from homology"/>
<feature type="transmembrane region" description="Helical" evidence="8">
    <location>
        <begin position="268"/>
        <end position="286"/>
    </location>
</feature>
<dbReference type="EMBL" id="MAEI02000001">
    <property type="protein sequence ID" value="MEO1783180.1"/>
    <property type="molecule type" value="Genomic_DNA"/>
</dbReference>
<comment type="similarity">
    <text evidence="2">Belongs to the autoinducer-2 exporter (AI-2E) (TC 2.A.86) family.</text>
</comment>
<evidence type="ECO:0000256" key="5">
    <source>
        <dbReference type="ARBA" id="ARBA00022692"/>
    </source>
</evidence>
<reference evidence="9 10" key="2">
    <citation type="submission" date="2024-02" db="EMBL/GenBank/DDBJ databases">
        <title>The Genome Sequence of Enterococcus diestrammenae JM9A.</title>
        <authorList>
            <person name="Earl A."/>
            <person name="Manson A."/>
            <person name="Gilmore M."/>
            <person name="Sanders J."/>
            <person name="Shea T."/>
            <person name="Howe W."/>
            <person name="Livny J."/>
            <person name="Cuomo C."/>
            <person name="Neafsey D."/>
            <person name="Birren B."/>
        </authorList>
    </citation>
    <scope>NUCLEOTIDE SEQUENCE [LARGE SCALE GENOMIC DNA]</scope>
    <source>
        <strain evidence="9 10">JM9A</strain>
    </source>
</reference>
<feature type="transmembrane region" description="Helical" evidence="8">
    <location>
        <begin position="234"/>
        <end position="262"/>
    </location>
</feature>
<evidence type="ECO:0000256" key="2">
    <source>
        <dbReference type="ARBA" id="ARBA00009773"/>
    </source>
</evidence>
<name>A0ABV0F553_9ENTE</name>
<evidence type="ECO:0008006" key="11">
    <source>
        <dbReference type="Google" id="ProtNLM"/>
    </source>
</evidence>
<feature type="transmembrane region" description="Helical" evidence="8">
    <location>
        <begin position="171"/>
        <end position="193"/>
    </location>
</feature>
<dbReference type="Pfam" id="PF01594">
    <property type="entry name" value="AI-2E_transport"/>
    <property type="match status" value="1"/>
</dbReference>
<evidence type="ECO:0000256" key="3">
    <source>
        <dbReference type="ARBA" id="ARBA00022448"/>
    </source>
</evidence>
<feature type="transmembrane region" description="Helical" evidence="8">
    <location>
        <begin position="76"/>
        <end position="101"/>
    </location>
</feature>
<keyword evidence="6 8" id="KW-1133">Transmembrane helix</keyword>
<feature type="transmembrane region" description="Helical" evidence="8">
    <location>
        <begin position="293"/>
        <end position="316"/>
    </location>
</feature>
<dbReference type="Proteomes" id="UP001429357">
    <property type="component" value="Unassembled WGS sequence"/>
</dbReference>
<evidence type="ECO:0000256" key="1">
    <source>
        <dbReference type="ARBA" id="ARBA00004651"/>
    </source>
</evidence>
<evidence type="ECO:0000256" key="8">
    <source>
        <dbReference type="SAM" id="Phobius"/>
    </source>
</evidence>
<reference evidence="10" key="1">
    <citation type="submission" date="2016-06" db="EMBL/GenBank/DDBJ databases">
        <title>Four novel species of enterococci isolated from chicken manure.</title>
        <authorList>
            <person name="Van Tyne D."/>
        </authorList>
    </citation>
    <scope>NUCLEOTIDE SEQUENCE [LARGE SCALE GENOMIC DNA]</scope>
    <source>
        <strain evidence="10">JM9A</strain>
    </source>
</reference>
<gene>
    <name evidence="9" type="ORF">BAU18_002799</name>
</gene>
<feature type="transmembrane region" description="Helical" evidence="8">
    <location>
        <begin position="328"/>
        <end position="361"/>
    </location>
</feature>
<keyword evidence="3" id="KW-0813">Transport</keyword>
<comment type="caution">
    <text evidence="9">The sequence shown here is derived from an EMBL/GenBank/DDBJ whole genome shotgun (WGS) entry which is preliminary data.</text>
</comment>
<evidence type="ECO:0000313" key="9">
    <source>
        <dbReference type="EMBL" id="MEO1783180.1"/>
    </source>
</evidence>
<evidence type="ECO:0000313" key="10">
    <source>
        <dbReference type="Proteomes" id="UP001429357"/>
    </source>
</evidence>
<evidence type="ECO:0000256" key="7">
    <source>
        <dbReference type="ARBA" id="ARBA00023136"/>
    </source>
</evidence>
<sequence>MKKDNSLIDFLGGKTAYFILGLISLAAITLLLLQQIAFVFRPFAVIIGTTLPPVIFAMILYYVLRPVVDFAERKQVPRLLSLILSYGILLGLLVLGGFRLFPVLQQQAVDLVASLPGYAKDFQHSLENFLSQTPFAPQFQQMMQSLDSITDDIFAFISDNWQDGFKGLGSIFSTLSTVGITLFTGPIIAFFLIKNPQKIHDSLMAIIPPRFRQDIQQLLTTADQQIGAFLKGQVIASVLLGIIYWLCFLLIGLPFATIIALAAGILNIVPYIGAFLAFLPALFVAFQDSGFMVIKFVIVWFAVQLLHGDLVVPRVLGNRLNIHPITILVVLLVMGDLLGFVGVVFGIPIYSLIKILVVFTFGKFKQRYNRFFGDHGKYQETDFFDEGS</sequence>
<feature type="transmembrane region" description="Helical" evidence="8">
    <location>
        <begin position="16"/>
        <end position="37"/>
    </location>
</feature>
<dbReference type="RefSeq" id="WP_161868257.1">
    <property type="nucleotide sequence ID" value="NZ_JAQFAM010000001.1"/>
</dbReference>
<keyword evidence="5 8" id="KW-0812">Transmembrane</keyword>
<dbReference type="InterPro" id="IPR002549">
    <property type="entry name" value="AI-2E-like"/>
</dbReference>
<evidence type="ECO:0000256" key="4">
    <source>
        <dbReference type="ARBA" id="ARBA00022475"/>
    </source>
</evidence>
<dbReference type="PANTHER" id="PTHR21716">
    <property type="entry name" value="TRANSMEMBRANE PROTEIN"/>
    <property type="match status" value="1"/>
</dbReference>
<protein>
    <recommendedName>
        <fullName evidence="11">AI-2E family transporter</fullName>
    </recommendedName>
</protein>
<dbReference type="PANTHER" id="PTHR21716:SF53">
    <property type="entry name" value="PERMEASE PERM-RELATED"/>
    <property type="match status" value="1"/>
</dbReference>
<evidence type="ECO:0000256" key="6">
    <source>
        <dbReference type="ARBA" id="ARBA00022989"/>
    </source>
</evidence>
<keyword evidence="10" id="KW-1185">Reference proteome</keyword>